<sequence length="276" mass="32515">MWSLENLFRSDVWKILAIDLGLLTIGGWFVIIWMIIRECRLLFGQTQRQDNQAVSQALAFCQTAVDNALERFNRQAELLSEVLKVHESLEKQTRDIRLDSQGDSQASNPEQDQKLEELTTNLKKSHALIRKLRTDLDQSQSRLKQTKQKLFEQFSKLDEVTRENAQIRAKVEELQQDMSESITYEEFEQANEQFAMERERLQEMANKYRDEVARLNQRLIQSAPNQTELGRLKQQSKEAQDKLSQKEQELYHIKREKEFLEGKYLELLNQIEDPPA</sequence>
<comment type="caution">
    <text evidence="3">The sequence shown here is derived from an EMBL/GenBank/DDBJ whole genome shotgun (WGS) entry which is preliminary data.</text>
</comment>
<accession>A0ABN0WL29</accession>
<protein>
    <recommendedName>
        <fullName evidence="5">Chromosome partitioning protein ParA</fullName>
    </recommendedName>
</protein>
<keyword evidence="1" id="KW-0175">Coiled coil</keyword>
<keyword evidence="2" id="KW-1133">Transmembrane helix</keyword>
<feature type="coiled-coil region" evidence="1">
    <location>
        <begin position="115"/>
        <end position="263"/>
    </location>
</feature>
<keyword evidence="2" id="KW-0472">Membrane</keyword>
<evidence type="ECO:0008006" key="5">
    <source>
        <dbReference type="Google" id="ProtNLM"/>
    </source>
</evidence>
<keyword evidence="4" id="KW-1185">Reference proteome</keyword>
<dbReference type="Proteomes" id="UP001501757">
    <property type="component" value="Unassembled WGS sequence"/>
</dbReference>
<keyword evidence="2" id="KW-0812">Transmembrane</keyword>
<evidence type="ECO:0000313" key="3">
    <source>
        <dbReference type="EMBL" id="GAA0340865.1"/>
    </source>
</evidence>
<name>A0ABN0WL29_9ALTE</name>
<evidence type="ECO:0000256" key="1">
    <source>
        <dbReference type="SAM" id="Coils"/>
    </source>
</evidence>
<dbReference type="RefSeq" id="WP_343840573.1">
    <property type="nucleotide sequence ID" value="NZ_BAAAEI010000001.1"/>
</dbReference>
<feature type="transmembrane region" description="Helical" evidence="2">
    <location>
        <begin position="12"/>
        <end position="36"/>
    </location>
</feature>
<gene>
    <name evidence="3" type="ORF">GCM10009092_01690</name>
</gene>
<evidence type="ECO:0000256" key="2">
    <source>
        <dbReference type="SAM" id="Phobius"/>
    </source>
</evidence>
<organism evidence="3 4">
    <name type="scientific">Bowmanella denitrificans</name>
    <dbReference type="NCBI Taxonomy" id="366582"/>
    <lineage>
        <taxon>Bacteria</taxon>
        <taxon>Pseudomonadati</taxon>
        <taxon>Pseudomonadota</taxon>
        <taxon>Gammaproteobacteria</taxon>
        <taxon>Alteromonadales</taxon>
        <taxon>Alteromonadaceae</taxon>
        <taxon>Bowmanella</taxon>
    </lineage>
</organism>
<dbReference type="EMBL" id="BAAAEI010000001">
    <property type="protein sequence ID" value="GAA0340865.1"/>
    <property type="molecule type" value="Genomic_DNA"/>
</dbReference>
<evidence type="ECO:0000313" key="4">
    <source>
        <dbReference type="Proteomes" id="UP001501757"/>
    </source>
</evidence>
<proteinExistence type="predicted"/>
<reference evidence="3 4" key="1">
    <citation type="journal article" date="2019" name="Int. J. Syst. Evol. Microbiol.">
        <title>The Global Catalogue of Microorganisms (GCM) 10K type strain sequencing project: providing services to taxonomists for standard genome sequencing and annotation.</title>
        <authorList>
            <consortium name="The Broad Institute Genomics Platform"/>
            <consortium name="The Broad Institute Genome Sequencing Center for Infectious Disease"/>
            <person name="Wu L."/>
            <person name="Ma J."/>
        </authorList>
    </citation>
    <scope>NUCLEOTIDE SEQUENCE [LARGE SCALE GENOMIC DNA]</scope>
    <source>
        <strain evidence="3 4">JCM 13378</strain>
    </source>
</reference>